<comment type="caution">
    <text evidence="6">The sequence shown here is derived from an EMBL/GenBank/DDBJ whole genome shotgun (WGS) entry which is preliminary data.</text>
</comment>
<dbReference type="RefSeq" id="WP_307187591.1">
    <property type="nucleotide sequence ID" value="NZ_JAUTBA010000001.1"/>
</dbReference>
<dbReference type="EC" id="3.1.4.3" evidence="2"/>
<dbReference type="InterPro" id="IPR006311">
    <property type="entry name" value="TAT_signal"/>
</dbReference>
<dbReference type="NCBIfam" id="TIGR01409">
    <property type="entry name" value="TAT_signal_seq"/>
    <property type="match status" value="1"/>
</dbReference>
<evidence type="ECO:0000259" key="5">
    <source>
        <dbReference type="Pfam" id="PF05506"/>
    </source>
</evidence>
<reference evidence="6 7" key="1">
    <citation type="submission" date="2023-07" db="EMBL/GenBank/DDBJ databases">
        <title>Functional and genomic diversity of the sorghum phyllosphere microbiome.</title>
        <authorList>
            <person name="Shade A."/>
        </authorList>
    </citation>
    <scope>NUCLEOTIDE SEQUENCE [LARGE SCALE GENOMIC DNA]</scope>
    <source>
        <strain evidence="6 7">SORGH_AS_0892</strain>
    </source>
</reference>
<organism evidence="6 7">
    <name type="scientific">Sphingobacterium zeae</name>
    <dbReference type="NCBI Taxonomy" id="1776859"/>
    <lineage>
        <taxon>Bacteria</taxon>
        <taxon>Pseudomonadati</taxon>
        <taxon>Bacteroidota</taxon>
        <taxon>Sphingobacteriia</taxon>
        <taxon>Sphingobacteriales</taxon>
        <taxon>Sphingobacteriaceae</taxon>
        <taxon>Sphingobacterium</taxon>
    </lineage>
</organism>
<dbReference type="InterPro" id="IPR007312">
    <property type="entry name" value="Phosphoesterase"/>
</dbReference>
<name>A0ABU0UBM4_9SPHI</name>
<dbReference type="EMBL" id="JAUTBA010000001">
    <property type="protein sequence ID" value="MDQ1152261.1"/>
    <property type="molecule type" value="Genomic_DNA"/>
</dbReference>
<dbReference type="InterPro" id="IPR017767">
    <property type="entry name" value="PC-PLC"/>
</dbReference>
<dbReference type="Pfam" id="PF04185">
    <property type="entry name" value="Phosphoesterase"/>
    <property type="match status" value="2"/>
</dbReference>
<evidence type="ECO:0000313" key="6">
    <source>
        <dbReference type="EMBL" id="MDQ1152261.1"/>
    </source>
</evidence>
<evidence type="ECO:0000256" key="3">
    <source>
        <dbReference type="ARBA" id="ARBA00022801"/>
    </source>
</evidence>
<gene>
    <name evidence="6" type="ORF">QE382_004245</name>
</gene>
<protein>
    <recommendedName>
        <fullName evidence="2">phospholipase C</fullName>
        <ecNumber evidence="2">3.1.4.3</ecNumber>
    </recommendedName>
</protein>
<dbReference type="InterPro" id="IPR008475">
    <property type="entry name" value="PLipase_C_C"/>
</dbReference>
<dbReference type="Gene3D" id="3.40.720.10">
    <property type="entry name" value="Alkaline Phosphatase, subunit A"/>
    <property type="match status" value="2"/>
</dbReference>
<evidence type="ECO:0000313" key="7">
    <source>
        <dbReference type="Proteomes" id="UP001244640"/>
    </source>
</evidence>
<sequence length="836" mass="96499">MRQRINSQAINTDITMDTRRDFLKKAAMLAGGASLSHVVPSAIAKAMAINPALGSTFYDAEHVVLLMQENRSFDHAFGTLRGVRGFNDPRAIRQPNRNKVWFQTQKSGETFAPFRLDIKDSKVTWMGCLPHNWTDQTDARNKGKMNRWLDVKHSGFKEFAHLPLTMGYYTREDIPFYYSLADSFTICDQHFCSSITGTNPNRLYFWTANIRENLTGKALVWNGDSEFSGKATWTTFPERLSEFGVDWKIYQNEISSSSAGYSGEANSWLANFGCNPMEYFPQYQVKYHPRYRQLLTLKKENLERKMKETTAVDALEKLNKDLKHIQEELQLYTAENFEKLDEWIKDIHRRAFVNNSAQADYMELETMHYQVGDHQRELQIPKGDVLYQFRKDVEEGKLPMVSWLAPPQLFSDHPDSPWFGAWYVSEIMDILTQNPEVWKKTIFILTYDENDGYFDHFAPFTAPNPDDAESGKVSEGINPALEFVRRDEQYYPESGRESNIGLGYRVPMIIASPWTRGGWVNSQVFDHTSSLQFLEKFINHKIKKDIKETNISSWRRTVCGDLTSAFRPYHGETINKPILLEREPFIQEIHQAKFKGLPMDFKALSAMEIKQIEEDPSSSPYFPKQEKGLRDSCILPYELYVHGEYQPKGNYLVTFEASNKIFGEHSAGSPFTVYHAANYKGEVGTSRNYAISPGDRVTDLWSLNDFEKEIYHLEIYGPNGFYREFKGDVNNPHVETRCTYEKCKNESAFSGRLSFSCTNHGKTAQQIMFEDVSYGQKKKTVKIKAGQTIIIHFDLANQHFWYDFRLTCAGFPNFLEHYAGRVEIGNSGKSDPLFNR</sequence>
<feature type="coiled-coil region" evidence="4">
    <location>
        <begin position="292"/>
        <end position="335"/>
    </location>
</feature>
<keyword evidence="3 6" id="KW-0378">Hydrolase</keyword>
<dbReference type="Proteomes" id="UP001244640">
    <property type="component" value="Unassembled WGS sequence"/>
</dbReference>
<dbReference type="NCBIfam" id="TIGR03396">
    <property type="entry name" value="PC_PLC"/>
    <property type="match status" value="1"/>
</dbReference>
<dbReference type="Pfam" id="PF05506">
    <property type="entry name" value="PLipase_C_C"/>
    <property type="match status" value="2"/>
</dbReference>
<feature type="domain" description="Bacterial phospholipase C C-terminal" evidence="5">
    <location>
        <begin position="736"/>
        <end position="821"/>
    </location>
</feature>
<dbReference type="InterPro" id="IPR017850">
    <property type="entry name" value="Alkaline_phosphatase_core_sf"/>
</dbReference>
<accession>A0ABU0UBM4</accession>
<feature type="domain" description="Bacterial phospholipase C C-terminal" evidence="5">
    <location>
        <begin position="633"/>
        <end position="728"/>
    </location>
</feature>
<keyword evidence="7" id="KW-1185">Reference proteome</keyword>
<dbReference type="PROSITE" id="PS51318">
    <property type="entry name" value="TAT"/>
    <property type="match status" value="1"/>
</dbReference>
<evidence type="ECO:0000256" key="2">
    <source>
        <dbReference type="ARBA" id="ARBA00012018"/>
    </source>
</evidence>
<dbReference type="PANTHER" id="PTHR31956">
    <property type="entry name" value="NON-SPECIFIC PHOSPHOLIPASE C4-RELATED"/>
    <property type="match status" value="1"/>
</dbReference>
<proteinExistence type="inferred from homology"/>
<comment type="similarity">
    <text evidence="1">Belongs to the bacterial phospholipase C family.</text>
</comment>
<dbReference type="PANTHER" id="PTHR31956:SF1">
    <property type="entry name" value="NON-SPECIFIC PHOSPHOLIPASE C1"/>
    <property type="match status" value="1"/>
</dbReference>
<evidence type="ECO:0000256" key="4">
    <source>
        <dbReference type="SAM" id="Coils"/>
    </source>
</evidence>
<dbReference type="GO" id="GO:0034480">
    <property type="term" value="F:phosphatidylcholine phospholipase C activity"/>
    <property type="evidence" value="ECO:0007669"/>
    <property type="project" value="UniProtKB-EC"/>
</dbReference>
<keyword evidence="4" id="KW-0175">Coiled coil</keyword>
<dbReference type="InterPro" id="IPR019546">
    <property type="entry name" value="TAT_signal_bac_arc"/>
</dbReference>
<evidence type="ECO:0000256" key="1">
    <source>
        <dbReference type="ARBA" id="ARBA00009717"/>
    </source>
</evidence>